<evidence type="ECO:0008006" key="3">
    <source>
        <dbReference type="Google" id="ProtNLM"/>
    </source>
</evidence>
<dbReference type="AlphaFoldDB" id="A0AAU1UAT0"/>
<feature type="transmembrane region" description="Helical" evidence="1">
    <location>
        <begin position="6"/>
        <end position="24"/>
    </location>
</feature>
<reference evidence="2" key="1">
    <citation type="submission" date="2022-10" db="EMBL/GenBank/DDBJ databases">
        <title>The complete genomes of actinobacterial strains from the NBC collection.</title>
        <authorList>
            <person name="Joergensen T.S."/>
            <person name="Alvarez Arevalo M."/>
            <person name="Sterndorff E.B."/>
            <person name="Faurdal D."/>
            <person name="Vuksanovic O."/>
            <person name="Mourched A.-S."/>
            <person name="Charusanti P."/>
            <person name="Shaw S."/>
            <person name="Blin K."/>
            <person name="Weber T."/>
        </authorList>
    </citation>
    <scope>NUCLEOTIDE SEQUENCE</scope>
    <source>
        <strain evidence="2">NBC_00119</strain>
    </source>
</reference>
<keyword evidence="1" id="KW-0472">Membrane</keyword>
<evidence type="ECO:0000256" key="1">
    <source>
        <dbReference type="SAM" id="Phobius"/>
    </source>
</evidence>
<protein>
    <recommendedName>
        <fullName evidence="3">DUF3592 domain-containing protein</fullName>
    </recommendedName>
</protein>
<accession>A0AAU1UAT0</accession>
<evidence type="ECO:0000313" key="2">
    <source>
        <dbReference type="EMBL" id="WTS14987.1"/>
    </source>
</evidence>
<organism evidence="2">
    <name type="scientific">Streptomyces sp. NBC_00119</name>
    <dbReference type="NCBI Taxonomy" id="2975659"/>
    <lineage>
        <taxon>Bacteria</taxon>
        <taxon>Bacillati</taxon>
        <taxon>Actinomycetota</taxon>
        <taxon>Actinomycetes</taxon>
        <taxon>Kitasatosporales</taxon>
        <taxon>Streptomycetaceae</taxon>
        <taxon>Streptomyces</taxon>
    </lineage>
</organism>
<keyword evidence="1" id="KW-1133">Transmembrane helix</keyword>
<feature type="transmembrane region" description="Helical" evidence="1">
    <location>
        <begin position="116"/>
        <end position="138"/>
    </location>
</feature>
<proteinExistence type="predicted"/>
<name>A0AAU1UAT0_9ACTN</name>
<dbReference type="EMBL" id="CP108195">
    <property type="protein sequence ID" value="WTS14987.1"/>
    <property type="molecule type" value="Genomic_DNA"/>
</dbReference>
<keyword evidence="1" id="KW-0812">Transmembrane</keyword>
<gene>
    <name evidence="2" type="ORF">OHU69_30470</name>
</gene>
<sequence length="141" mass="15666">MDAVFHILFPVLILVLIWAGYAIVRRSNERQAAWRSGLTAQARVVRAYVTVQVVNNIARRIQWHEYDFTTADRRAIRFKESGGPPSRAVGDEAVVHYTVQWPDKATASEPSPGKDAFGVIFGLGVIVVTIGILINVMVQYG</sequence>